<gene>
    <name evidence="1" type="primary">LOC121818084</name>
</gene>
<protein>
    <submittedName>
        <fullName evidence="1">Uncharacterized protein</fullName>
    </submittedName>
</protein>
<reference evidence="1" key="3">
    <citation type="submission" date="2025-09" db="UniProtKB">
        <authorList>
            <consortium name="Ensembl"/>
        </authorList>
    </citation>
    <scope>IDENTIFICATION</scope>
</reference>
<evidence type="ECO:0000313" key="1">
    <source>
        <dbReference type="Ensembl" id="ENSOARP00020048430.1"/>
    </source>
</evidence>
<organism evidence="1">
    <name type="scientific">Ovis aries</name>
    <name type="common">Sheep</name>
    <dbReference type="NCBI Taxonomy" id="9940"/>
    <lineage>
        <taxon>Eukaryota</taxon>
        <taxon>Metazoa</taxon>
        <taxon>Chordata</taxon>
        <taxon>Craniata</taxon>
        <taxon>Vertebrata</taxon>
        <taxon>Euteleostomi</taxon>
        <taxon>Mammalia</taxon>
        <taxon>Eutheria</taxon>
        <taxon>Laurasiatheria</taxon>
        <taxon>Artiodactyla</taxon>
        <taxon>Ruminantia</taxon>
        <taxon>Pecora</taxon>
        <taxon>Bovidae</taxon>
        <taxon>Caprinae</taxon>
        <taxon>Ovis</taxon>
    </lineage>
</organism>
<dbReference type="Ensembl" id="ENSOART00020054736.1">
    <property type="protein sequence ID" value="ENSOARP00020048430.1"/>
    <property type="gene ID" value="ENSOARG00020028232.1"/>
</dbReference>
<proteinExistence type="predicted"/>
<reference evidence="1" key="1">
    <citation type="submission" date="2020-11" db="EMBL/GenBank/DDBJ databases">
        <authorList>
            <person name="Davenport K.M."/>
            <person name="Bickhart D.M."/>
            <person name="Smith T.P.L."/>
            <person name="Murdoch B.M."/>
            <person name="Rosen B.D."/>
        </authorList>
    </citation>
    <scope>NUCLEOTIDE SEQUENCE [LARGE SCALE GENOMIC DNA]</scope>
    <source>
        <strain evidence="1">OAR_USU_Benz2616</strain>
    </source>
</reference>
<accession>A0AC11DRZ6</accession>
<sequence length="85" mass="9421">MKPCPHLSTEPQGLAQRGHSWPSRDAAFLLTRLSLFVLFSGFTHGVTDSLSCRWKKGICVLTRCPGTMRQIGTCFGPPVKCCRLK</sequence>
<name>A0AC11DRZ6_SHEEP</name>
<reference evidence="1" key="2">
    <citation type="submission" date="2025-08" db="UniProtKB">
        <authorList>
            <consortium name="Ensembl"/>
        </authorList>
    </citation>
    <scope>IDENTIFICATION</scope>
</reference>